<dbReference type="AlphaFoldDB" id="A0A975C4J5"/>
<dbReference type="InterPro" id="IPR006674">
    <property type="entry name" value="HD_domain"/>
</dbReference>
<keyword evidence="1 2" id="KW-0378">Hydrolase</keyword>
<dbReference type="Pfam" id="PF13286">
    <property type="entry name" value="HD_assoc"/>
    <property type="match status" value="1"/>
</dbReference>
<dbReference type="EMBL" id="CP062222">
    <property type="protein sequence ID" value="QTC92344.1"/>
    <property type="molecule type" value="Genomic_DNA"/>
</dbReference>
<feature type="domain" description="HD" evidence="3">
    <location>
        <begin position="77"/>
        <end position="222"/>
    </location>
</feature>
<reference evidence="4" key="1">
    <citation type="submission" date="2020-09" db="EMBL/GenBank/DDBJ databases">
        <title>Brevundimonas sp. LVF2 isolated from a puddle in Goettingen, Germany.</title>
        <authorList>
            <person name="Friedrich I."/>
            <person name="Klassen A."/>
            <person name="Hannes N."/>
            <person name="Schneider D."/>
            <person name="Hertel R."/>
            <person name="Daniel R."/>
        </authorList>
    </citation>
    <scope>NUCLEOTIDE SEQUENCE</scope>
    <source>
        <strain evidence="4">LVF2</strain>
    </source>
</reference>
<evidence type="ECO:0000256" key="1">
    <source>
        <dbReference type="ARBA" id="ARBA00022801"/>
    </source>
</evidence>
<gene>
    <name evidence="4" type="ORF">IFJ75_05480</name>
</gene>
<dbReference type="InterPro" id="IPR023023">
    <property type="entry name" value="dNTPase_2"/>
</dbReference>
<evidence type="ECO:0000259" key="3">
    <source>
        <dbReference type="PROSITE" id="PS51831"/>
    </source>
</evidence>
<dbReference type="NCBIfam" id="TIGR00277">
    <property type="entry name" value="HDIG"/>
    <property type="match status" value="1"/>
</dbReference>
<proteinExistence type="inferred from homology"/>
<dbReference type="Pfam" id="PF01966">
    <property type="entry name" value="HD"/>
    <property type="match status" value="1"/>
</dbReference>
<dbReference type="NCBIfam" id="TIGR01353">
    <property type="entry name" value="dGTP_triPase"/>
    <property type="match status" value="1"/>
</dbReference>
<dbReference type="RefSeq" id="WP_207931627.1">
    <property type="nucleotide sequence ID" value="NZ_CP062222.1"/>
</dbReference>
<dbReference type="InterPro" id="IPR006675">
    <property type="entry name" value="HDIG_dom"/>
</dbReference>
<dbReference type="PROSITE" id="PS51831">
    <property type="entry name" value="HD"/>
    <property type="match status" value="1"/>
</dbReference>
<sequence length="408" mass="46220">MSQTPPNDTPFADTCGFAPYAEIPSDTFGRLVPEPASRTRNAFARDRDRIIHSTAFRRLKGKTQVFVAHEGDHYRTRLTHSLEVAQIARSLAHALGLDQDLAETIALAHDLGHPPFGHAGEDELQVQMEPFGGFDHNVQTFRVVTKLERRYPGFDGLNLSWETVEGVVKHNGPVTHKLDDPAWKAIADYTRTSNNPDWDLRLNSFASLEAQAAAIADDIAYNNHDVDDGLQAGLFTLTDLAEVPLIGPALASVRADWPDLDERMVRLEAVRRMIGLMVDDVLAETERRLAADRIVTPEDVRTARRTLIQFSDAMMADLGVLRAFLFERMYRHYRVNRTRSQARRILAEMFQLFMAEPEVLPPEWFGRAGSDDLNRRARAVCDYIAGMTDRYAIEEHRRLFSIDLIRDL</sequence>
<dbReference type="SUPFAM" id="SSF109604">
    <property type="entry name" value="HD-domain/PDEase-like"/>
    <property type="match status" value="1"/>
</dbReference>
<dbReference type="SMART" id="SM00471">
    <property type="entry name" value="HDc"/>
    <property type="match status" value="1"/>
</dbReference>
<dbReference type="PANTHER" id="PTHR11373:SF43">
    <property type="entry name" value="DEOXYGUANOSINETRIPHOSPHATE TRIPHOSPHOHYDROLASE-LIKE PROTEIN"/>
    <property type="match status" value="1"/>
</dbReference>
<dbReference type="InterPro" id="IPR006261">
    <property type="entry name" value="dGTPase"/>
</dbReference>
<dbReference type="KEGG" id="bgoe:IFJ75_05480"/>
<dbReference type="PANTHER" id="PTHR11373">
    <property type="entry name" value="DEOXYNUCLEOSIDE TRIPHOSPHATE TRIPHOSPHOHYDROLASE"/>
    <property type="match status" value="1"/>
</dbReference>
<evidence type="ECO:0000313" key="5">
    <source>
        <dbReference type="Proteomes" id="UP000663918"/>
    </source>
</evidence>
<dbReference type="HAMAP" id="MF_01212">
    <property type="entry name" value="dGTPase_type2"/>
    <property type="match status" value="1"/>
</dbReference>
<evidence type="ECO:0000313" key="4">
    <source>
        <dbReference type="EMBL" id="QTC92344.1"/>
    </source>
</evidence>
<dbReference type="InterPro" id="IPR050135">
    <property type="entry name" value="dGTPase-like"/>
</dbReference>
<name>A0A975C4J5_9CAUL</name>
<dbReference type="NCBIfam" id="NF002326">
    <property type="entry name" value="PRK01286.1-1"/>
    <property type="match status" value="1"/>
</dbReference>
<dbReference type="InterPro" id="IPR026875">
    <property type="entry name" value="PHydrolase_assoc_dom"/>
</dbReference>
<protein>
    <recommendedName>
        <fullName evidence="2">Deoxyguanosinetriphosphate triphosphohydrolase-like protein</fullName>
    </recommendedName>
</protein>
<dbReference type="NCBIfam" id="NF002328">
    <property type="entry name" value="PRK01286.1-3"/>
    <property type="match status" value="1"/>
</dbReference>
<dbReference type="GO" id="GO:0008832">
    <property type="term" value="F:dGTPase activity"/>
    <property type="evidence" value="ECO:0007669"/>
    <property type="project" value="TreeGrafter"/>
</dbReference>
<dbReference type="GO" id="GO:0006203">
    <property type="term" value="P:dGTP catabolic process"/>
    <property type="evidence" value="ECO:0007669"/>
    <property type="project" value="TreeGrafter"/>
</dbReference>
<dbReference type="InterPro" id="IPR003607">
    <property type="entry name" value="HD/PDEase_dom"/>
</dbReference>
<accession>A0A975C4J5</accession>
<comment type="similarity">
    <text evidence="2">Belongs to the dGTPase family. Type 2 subfamily.</text>
</comment>
<dbReference type="Proteomes" id="UP000663918">
    <property type="component" value="Chromosome"/>
</dbReference>
<keyword evidence="5" id="KW-1185">Reference proteome</keyword>
<evidence type="ECO:0000256" key="2">
    <source>
        <dbReference type="HAMAP-Rule" id="MF_01212"/>
    </source>
</evidence>
<dbReference type="CDD" id="cd00077">
    <property type="entry name" value="HDc"/>
    <property type="match status" value="1"/>
</dbReference>
<dbReference type="Gene3D" id="1.10.3210.10">
    <property type="entry name" value="Hypothetical protein af1432"/>
    <property type="match status" value="1"/>
</dbReference>
<organism evidence="4 5">
    <name type="scientific">Brevundimonas goettingensis</name>
    <dbReference type="NCBI Taxonomy" id="2774190"/>
    <lineage>
        <taxon>Bacteria</taxon>
        <taxon>Pseudomonadati</taxon>
        <taxon>Pseudomonadota</taxon>
        <taxon>Alphaproteobacteria</taxon>
        <taxon>Caulobacterales</taxon>
        <taxon>Caulobacteraceae</taxon>
        <taxon>Brevundimonas</taxon>
    </lineage>
</organism>